<protein>
    <recommendedName>
        <fullName evidence="1">DUF4283 domain-containing protein</fullName>
    </recommendedName>
</protein>
<organism evidence="2 3">
    <name type="scientific">Linum trigynum</name>
    <dbReference type="NCBI Taxonomy" id="586398"/>
    <lineage>
        <taxon>Eukaryota</taxon>
        <taxon>Viridiplantae</taxon>
        <taxon>Streptophyta</taxon>
        <taxon>Embryophyta</taxon>
        <taxon>Tracheophyta</taxon>
        <taxon>Spermatophyta</taxon>
        <taxon>Magnoliopsida</taxon>
        <taxon>eudicotyledons</taxon>
        <taxon>Gunneridae</taxon>
        <taxon>Pentapetalae</taxon>
        <taxon>rosids</taxon>
        <taxon>fabids</taxon>
        <taxon>Malpighiales</taxon>
        <taxon>Linaceae</taxon>
        <taxon>Linum</taxon>
    </lineage>
</organism>
<dbReference type="EMBL" id="OZ034820">
    <property type="protein sequence ID" value="CAL1402140.1"/>
    <property type="molecule type" value="Genomic_DNA"/>
</dbReference>
<feature type="domain" description="DUF4283" evidence="1">
    <location>
        <begin position="18"/>
        <end position="80"/>
    </location>
</feature>
<dbReference type="AlphaFoldDB" id="A0AAV2FXL6"/>
<keyword evidence="3" id="KW-1185">Reference proteome</keyword>
<dbReference type="Proteomes" id="UP001497516">
    <property type="component" value="Chromosome 7"/>
</dbReference>
<evidence type="ECO:0000259" key="1">
    <source>
        <dbReference type="Pfam" id="PF14111"/>
    </source>
</evidence>
<evidence type="ECO:0000313" key="3">
    <source>
        <dbReference type="Proteomes" id="UP001497516"/>
    </source>
</evidence>
<dbReference type="Pfam" id="PF14111">
    <property type="entry name" value="DUF4283"/>
    <property type="match status" value="1"/>
</dbReference>
<proteinExistence type="predicted"/>
<evidence type="ECO:0000313" key="2">
    <source>
        <dbReference type="EMBL" id="CAL1402140.1"/>
    </source>
</evidence>
<name>A0AAV2FXL6_9ROSI</name>
<accession>A0AAV2FXL6</accession>
<dbReference type="InterPro" id="IPR025558">
    <property type="entry name" value="DUF4283"/>
</dbReference>
<reference evidence="2 3" key="1">
    <citation type="submission" date="2024-04" db="EMBL/GenBank/DDBJ databases">
        <authorList>
            <person name="Fracassetti M."/>
        </authorList>
    </citation>
    <scope>NUCLEOTIDE SEQUENCE [LARGE SCALE GENOMIC DNA]</scope>
</reference>
<gene>
    <name evidence="2" type="ORF">LTRI10_LOCUS42164</name>
</gene>
<sequence>MAAPVEFTDEVLEAGLNRARLSLVGCLLYSSHPSRIRAQHMANNIWAKRAAVTVLDAGFRLFQFVFANQVDYNEALEKAP</sequence>